<dbReference type="EMBL" id="JAMQOL010000013">
    <property type="protein sequence ID" value="MCM4078088.1"/>
    <property type="molecule type" value="Genomic_DNA"/>
</dbReference>
<dbReference type="Proteomes" id="UP001523216">
    <property type="component" value="Unassembled WGS sequence"/>
</dbReference>
<reference evidence="1 2" key="1">
    <citation type="submission" date="2022-06" db="EMBL/GenBank/DDBJ databases">
        <title>Actinoplanes abujensis sp. nov., isolated from Nigerian arid soil.</title>
        <authorList>
            <person name="Ding P."/>
        </authorList>
    </citation>
    <scope>NUCLEOTIDE SEQUENCE [LARGE SCALE GENOMIC DNA]</scope>
    <source>
        <strain evidence="2">TRM88002</strain>
    </source>
</reference>
<dbReference type="InterPro" id="IPR036812">
    <property type="entry name" value="NAD(P)_OxRdtase_dom_sf"/>
</dbReference>
<evidence type="ECO:0000313" key="1">
    <source>
        <dbReference type="EMBL" id="MCM4078088.1"/>
    </source>
</evidence>
<sequence length="52" mass="5674">MPPWPPVVSCPIVGATEPNHLQDAVAALGLDLTGSEIADLEAPYQPQDNYWW</sequence>
<organism evidence="1 2">
    <name type="scientific">Paractinoplanes hotanensis</name>
    <dbReference type="NCBI Taxonomy" id="2906497"/>
    <lineage>
        <taxon>Bacteria</taxon>
        <taxon>Bacillati</taxon>
        <taxon>Actinomycetota</taxon>
        <taxon>Actinomycetes</taxon>
        <taxon>Micromonosporales</taxon>
        <taxon>Micromonosporaceae</taxon>
        <taxon>Paractinoplanes</taxon>
    </lineage>
</organism>
<protein>
    <submittedName>
        <fullName evidence="1">Uncharacterized protein</fullName>
    </submittedName>
</protein>
<dbReference type="SUPFAM" id="SSF51430">
    <property type="entry name" value="NAD(P)-linked oxidoreductase"/>
    <property type="match status" value="1"/>
</dbReference>
<keyword evidence="2" id="KW-1185">Reference proteome</keyword>
<dbReference type="RefSeq" id="WP_251797935.1">
    <property type="nucleotide sequence ID" value="NZ_JAMQOL010000013.1"/>
</dbReference>
<gene>
    <name evidence="1" type="ORF">LXN57_10965</name>
</gene>
<dbReference type="Gene3D" id="3.20.20.100">
    <property type="entry name" value="NADP-dependent oxidoreductase domain"/>
    <property type="match status" value="1"/>
</dbReference>
<comment type="caution">
    <text evidence="1">The sequence shown here is derived from an EMBL/GenBank/DDBJ whole genome shotgun (WGS) entry which is preliminary data.</text>
</comment>
<name>A0ABT0XWC4_9ACTN</name>
<proteinExistence type="predicted"/>
<accession>A0ABT0XWC4</accession>
<evidence type="ECO:0000313" key="2">
    <source>
        <dbReference type="Proteomes" id="UP001523216"/>
    </source>
</evidence>